<comment type="similarity">
    <text evidence="1">Belongs to the UPF0213 family.</text>
</comment>
<dbReference type="AlphaFoldDB" id="A0A0E4GCE3"/>
<dbReference type="EMBL" id="CGIH01000053">
    <property type="protein sequence ID" value="CFY11351.1"/>
    <property type="molecule type" value="Genomic_DNA"/>
</dbReference>
<keyword evidence="4" id="KW-1185">Reference proteome</keyword>
<dbReference type="CDD" id="cd10456">
    <property type="entry name" value="GIY-YIG_UPF0213"/>
    <property type="match status" value="1"/>
</dbReference>
<evidence type="ECO:0000313" key="4">
    <source>
        <dbReference type="Proteomes" id="UP000045545"/>
    </source>
</evidence>
<accession>A0A0E4GCE3</accession>
<dbReference type="PROSITE" id="PS50164">
    <property type="entry name" value="GIY_YIG"/>
    <property type="match status" value="1"/>
</dbReference>
<dbReference type="RefSeq" id="WP_046500117.1">
    <property type="nucleotide sequence ID" value="NZ_CGIH01000053.1"/>
</dbReference>
<dbReference type="SMART" id="SM00465">
    <property type="entry name" value="GIYc"/>
    <property type="match status" value="1"/>
</dbReference>
<dbReference type="PANTHER" id="PTHR34477:SF1">
    <property type="entry name" value="UPF0213 PROTEIN YHBQ"/>
    <property type="match status" value="1"/>
</dbReference>
<dbReference type="STRING" id="690567.2783"/>
<evidence type="ECO:0000313" key="3">
    <source>
        <dbReference type="EMBL" id="CFY11351.1"/>
    </source>
</evidence>
<sequence>MPYVYILKCQDDTYYTGYAVDLEKRLEEHQQGTACKYTRGRRPVELVYWEKYPTKSEALKREYRIKQLSRTAKKNLIASHLSHKICGSGENKANNL</sequence>
<organism evidence="3 4">
    <name type="scientific">Syntrophomonas zehnderi OL-4</name>
    <dbReference type="NCBI Taxonomy" id="690567"/>
    <lineage>
        <taxon>Bacteria</taxon>
        <taxon>Bacillati</taxon>
        <taxon>Bacillota</taxon>
        <taxon>Clostridia</taxon>
        <taxon>Eubacteriales</taxon>
        <taxon>Syntrophomonadaceae</taxon>
        <taxon>Syntrophomonas</taxon>
    </lineage>
</organism>
<dbReference type="Pfam" id="PF01541">
    <property type="entry name" value="GIY-YIG"/>
    <property type="match status" value="1"/>
</dbReference>
<dbReference type="InterPro" id="IPR050190">
    <property type="entry name" value="UPF0213_domain"/>
</dbReference>
<reference evidence="3 4" key="1">
    <citation type="submission" date="2015-03" db="EMBL/GenBank/DDBJ databases">
        <authorList>
            <person name="Murphy D."/>
        </authorList>
    </citation>
    <scope>NUCLEOTIDE SEQUENCE [LARGE SCALE GENOMIC DNA]</scope>
    <source>
        <strain evidence="3 4">OL-4</strain>
    </source>
</reference>
<evidence type="ECO:0000259" key="2">
    <source>
        <dbReference type="PROSITE" id="PS50164"/>
    </source>
</evidence>
<gene>
    <name evidence="3" type="ORF">2783</name>
</gene>
<dbReference type="Proteomes" id="UP000045545">
    <property type="component" value="Unassembled WGS sequence"/>
</dbReference>
<evidence type="ECO:0000256" key="1">
    <source>
        <dbReference type="ARBA" id="ARBA00007435"/>
    </source>
</evidence>
<dbReference type="Gene3D" id="3.40.1440.10">
    <property type="entry name" value="GIY-YIG endonuclease"/>
    <property type="match status" value="1"/>
</dbReference>
<protein>
    <submittedName>
        <fullName evidence="3">GIY-YIG nuclease superfamily</fullName>
    </submittedName>
</protein>
<name>A0A0E4GCE3_9FIRM</name>
<dbReference type="OrthoDB" id="9807770at2"/>
<dbReference type="InterPro" id="IPR035901">
    <property type="entry name" value="GIY-YIG_endonuc_sf"/>
</dbReference>
<dbReference type="PANTHER" id="PTHR34477">
    <property type="entry name" value="UPF0213 PROTEIN YHBQ"/>
    <property type="match status" value="1"/>
</dbReference>
<feature type="domain" description="GIY-YIG" evidence="2">
    <location>
        <begin position="1"/>
        <end position="76"/>
    </location>
</feature>
<dbReference type="SUPFAM" id="SSF82771">
    <property type="entry name" value="GIY-YIG endonuclease"/>
    <property type="match status" value="1"/>
</dbReference>
<proteinExistence type="inferred from homology"/>
<dbReference type="InterPro" id="IPR000305">
    <property type="entry name" value="GIY-YIG_endonuc"/>
</dbReference>